<feature type="region of interest" description="Disordered" evidence="1">
    <location>
        <begin position="85"/>
        <end position="162"/>
    </location>
</feature>
<comment type="caution">
    <text evidence="2">The sequence shown here is derived from an EMBL/GenBank/DDBJ whole genome shotgun (WGS) entry which is preliminary data.</text>
</comment>
<evidence type="ECO:0000313" key="2">
    <source>
        <dbReference type="EMBL" id="GIY10193.1"/>
    </source>
</evidence>
<keyword evidence="3" id="KW-1185">Reference proteome</keyword>
<proteinExistence type="predicted"/>
<reference evidence="2 3" key="1">
    <citation type="submission" date="2021-06" db="EMBL/GenBank/DDBJ databases">
        <title>Caerostris extrusa draft genome.</title>
        <authorList>
            <person name="Kono N."/>
            <person name="Arakawa K."/>
        </authorList>
    </citation>
    <scope>NUCLEOTIDE SEQUENCE [LARGE SCALE GENOMIC DNA]</scope>
</reference>
<sequence>MSATGKTRWPLKVRGVVFDFGGGGPVQTADLIRQTHPIEHEVAAGVVSPGAGSGGSGGRGRVHSQGIVVEGLRAEGEISAFQVERGHQAAVGRRPGQGGRHALLDFGGSGRLQGQDEGLGGKEDRTARRREERDRDLHQQAQDTHSSTPQNHRPLNTRISNK</sequence>
<dbReference type="Proteomes" id="UP001054945">
    <property type="component" value="Unassembled WGS sequence"/>
</dbReference>
<protein>
    <submittedName>
        <fullName evidence="2">Uncharacterized protein</fullName>
    </submittedName>
</protein>
<feature type="compositionally biased region" description="Basic and acidic residues" evidence="1">
    <location>
        <begin position="119"/>
        <end position="138"/>
    </location>
</feature>
<dbReference type="AlphaFoldDB" id="A0AAV4QJF9"/>
<gene>
    <name evidence="2" type="ORF">CEXT_756341</name>
</gene>
<feature type="compositionally biased region" description="Polar residues" evidence="1">
    <location>
        <begin position="139"/>
        <end position="162"/>
    </location>
</feature>
<organism evidence="2 3">
    <name type="scientific">Caerostris extrusa</name>
    <name type="common">Bark spider</name>
    <name type="synonym">Caerostris bankana</name>
    <dbReference type="NCBI Taxonomy" id="172846"/>
    <lineage>
        <taxon>Eukaryota</taxon>
        <taxon>Metazoa</taxon>
        <taxon>Ecdysozoa</taxon>
        <taxon>Arthropoda</taxon>
        <taxon>Chelicerata</taxon>
        <taxon>Arachnida</taxon>
        <taxon>Araneae</taxon>
        <taxon>Araneomorphae</taxon>
        <taxon>Entelegynae</taxon>
        <taxon>Araneoidea</taxon>
        <taxon>Araneidae</taxon>
        <taxon>Caerostris</taxon>
    </lineage>
</organism>
<evidence type="ECO:0000256" key="1">
    <source>
        <dbReference type="SAM" id="MobiDB-lite"/>
    </source>
</evidence>
<accession>A0AAV4QJF9</accession>
<evidence type="ECO:0000313" key="3">
    <source>
        <dbReference type="Proteomes" id="UP001054945"/>
    </source>
</evidence>
<dbReference type="EMBL" id="BPLR01006488">
    <property type="protein sequence ID" value="GIY10193.1"/>
    <property type="molecule type" value="Genomic_DNA"/>
</dbReference>
<name>A0AAV4QJF9_CAEEX</name>